<feature type="chain" id="PRO_5014672244" description="Capsule synthesis protein CapA domain-containing protein" evidence="2">
    <location>
        <begin position="31"/>
        <end position="452"/>
    </location>
</feature>
<dbReference type="SMART" id="SM00854">
    <property type="entry name" value="PGA_cap"/>
    <property type="match status" value="1"/>
</dbReference>
<comment type="similarity">
    <text evidence="1">Belongs to the CapA family.</text>
</comment>
<evidence type="ECO:0000259" key="3">
    <source>
        <dbReference type="SMART" id="SM00854"/>
    </source>
</evidence>
<keyword evidence="5" id="KW-1185">Reference proteome</keyword>
<protein>
    <recommendedName>
        <fullName evidence="3">Capsule synthesis protein CapA domain-containing protein</fullName>
    </recommendedName>
</protein>
<dbReference type="Pfam" id="PF09587">
    <property type="entry name" value="PGA_cap"/>
    <property type="match status" value="1"/>
</dbReference>
<dbReference type="Proteomes" id="UP000234479">
    <property type="component" value="Unassembled WGS sequence"/>
</dbReference>
<evidence type="ECO:0000313" key="4">
    <source>
        <dbReference type="EMBL" id="PLR22596.1"/>
    </source>
</evidence>
<gene>
    <name evidence="4" type="ORF">SGCZBJ_17620</name>
</gene>
<dbReference type="CDD" id="cd07381">
    <property type="entry name" value="MPP_CapA"/>
    <property type="match status" value="1"/>
</dbReference>
<dbReference type="AlphaFoldDB" id="A0A2N5D9F0"/>
<evidence type="ECO:0000313" key="5">
    <source>
        <dbReference type="Proteomes" id="UP000234479"/>
    </source>
</evidence>
<keyword evidence="2" id="KW-0732">Signal</keyword>
<dbReference type="InterPro" id="IPR052169">
    <property type="entry name" value="CW_Biosynth-Accessory"/>
</dbReference>
<accession>A0A2N5D9F0</accession>
<evidence type="ECO:0000256" key="1">
    <source>
        <dbReference type="ARBA" id="ARBA00005662"/>
    </source>
</evidence>
<name>A0A2N5D9F0_9CAUL</name>
<dbReference type="PANTHER" id="PTHR33393:SF13">
    <property type="entry name" value="PGA BIOSYNTHESIS PROTEIN CAPA"/>
    <property type="match status" value="1"/>
</dbReference>
<dbReference type="PANTHER" id="PTHR33393">
    <property type="entry name" value="POLYGLUTAMINE SYNTHESIS ACCESSORY PROTEIN RV0574C-RELATED"/>
    <property type="match status" value="1"/>
</dbReference>
<dbReference type="OrthoDB" id="9810718at2"/>
<sequence length="452" mass="48042">MGPQARDRGDEMRLLMTALLAASVAGSASAQAPATVKDGFSLAVTGDLIGPEHPITGLGDPGTLRIQKLLAGADAAFGNQEGAIFDFDKFPGWPAAQNGGGTPVNDAAVAFDLKAMGFKLMSMANNHATDFGVEGMALTQNALDAAGVVHAGTGDSLSAARKPAYAKTPRGTVALVSFAGSYTDISLAADANPARGFRARPGLAPLRSRELQRVTPEQMRTLREIAARSATPDATKNPEVFTAAKSGDELTIGRTTFRVDERPGLSYDLDAGDRAAALASVREARGKADLVLFSIHAHETASSDPEDIRPADYMAPLFHELIDAGADAVVRHGPHALLGVEIYKGRPIFYGMGSLMFQVGDKNRQFRGFTLPAEWYDGAVAVSEYRNGCVAVIRIHPFIQNLEDERLQGTPKSPSHEDAQRILKRIQAASVQFGTRIEIEGDVGVIRLPAER</sequence>
<dbReference type="InterPro" id="IPR029052">
    <property type="entry name" value="Metallo-depent_PP-like"/>
</dbReference>
<dbReference type="SUPFAM" id="SSF56300">
    <property type="entry name" value="Metallo-dependent phosphatases"/>
    <property type="match status" value="1"/>
</dbReference>
<evidence type="ECO:0000256" key="2">
    <source>
        <dbReference type="SAM" id="SignalP"/>
    </source>
</evidence>
<reference evidence="4 5" key="1">
    <citation type="submission" date="2017-12" db="EMBL/GenBank/DDBJ databases">
        <title>The genome sequence of Caulobacter sp. 410.</title>
        <authorList>
            <person name="Gao J."/>
            <person name="Mao X."/>
            <person name="Sun J."/>
        </authorList>
    </citation>
    <scope>NUCLEOTIDE SEQUENCE [LARGE SCALE GENOMIC DNA]</scope>
    <source>
        <strain evidence="4 5">410</strain>
    </source>
</reference>
<comment type="caution">
    <text evidence="4">The sequence shown here is derived from an EMBL/GenBank/DDBJ whole genome shotgun (WGS) entry which is preliminary data.</text>
</comment>
<organism evidence="4 5">
    <name type="scientific">Caulobacter zeae</name>
    <dbReference type="NCBI Taxonomy" id="2055137"/>
    <lineage>
        <taxon>Bacteria</taxon>
        <taxon>Pseudomonadati</taxon>
        <taxon>Pseudomonadota</taxon>
        <taxon>Alphaproteobacteria</taxon>
        <taxon>Caulobacterales</taxon>
        <taxon>Caulobacteraceae</taxon>
        <taxon>Caulobacter</taxon>
    </lineage>
</organism>
<dbReference type="InterPro" id="IPR019079">
    <property type="entry name" value="Capsule_synth_CapA"/>
</dbReference>
<proteinExistence type="inferred from homology"/>
<feature type="signal peptide" evidence="2">
    <location>
        <begin position="1"/>
        <end position="30"/>
    </location>
</feature>
<feature type="domain" description="Capsule synthesis protein CapA" evidence="3">
    <location>
        <begin position="41"/>
        <end position="359"/>
    </location>
</feature>
<dbReference type="EMBL" id="PJRS01000038">
    <property type="protein sequence ID" value="PLR22596.1"/>
    <property type="molecule type" value="Genomic_DNA"/>
</dbReference>